<dbReference type="KEGG" id="pai:PAE1292"/>
<evidence type="ECO:0000256" key="1">
    <source>
        <dbReference type="SAM" id="Phobius"/>
    </source>
</evidence>
<dbReference type="STRING" id="178306.PAE1292"/>
<dbReference type="EnsemblBacteria" id="AAL63380">
    <property type="protein sequence ID" value="AAL63380"/>
    <property type="gene ID" value="PAE1292"/>
</dbReference>
<protein>
    <submittedName>
        <fullName evidence="2">Conserved within P. aerophilum part 1, authentic frameshift</fullName>
    </submittedName>
</protein>
<sequence length="43" mass="4735">MSLPIPIGPFSIIVGIILTIVFGTLIEQLVITFLGVIRRQLLE</sequence>
<organism evidence="2 3">
    <name type="scientific">Pyrobaculum aerophilum (strain ATCC 51768 / DSM 7523 / JCM 9630 / CIP 104966 / NBRC 100827 / IM2)</name>
    <dbReference type="NCBI Taxonomy" id="178306"/>
    <lineage>
        <taxon>Archaea</taxon>
        <taxon>Thermoproteota</taxon>
        <taxon>Thermoprotei</taxon>
        <taxon>Thermoproteales</taxon>
        <taxon>Thermoproteaceae</taxon>
        <taxon>Pyrobaculum</taxon>
    </lineage>
</organism>
<keyword evidence="1" id="KW-0472">Membrane</keyword>
<evidence type="ECO:0000313" key="2">
    <source>
        <dbReference type="EMBL" id="AAL63380.1"/>
    </source>
</evidence>
<dbReference type="RefSeq" id="WP_011007852.1">
    <property type="nucleotide sequence ID" value="NC_003364.1"/>
</dbReference>
<feature type="transmembrane region" description="Helical" evidence="1">
    <location>
        <begin position="12"/>
        <end position="37"/>
    </location>
</feature>
<name>Q8ZXG8_PYRAE</name>
<keyword evidence="1" id="KW-1133">Transmembrane helix</keyword>
<dbReference type="GeneID" id="85935711"/>
<evidence type="ECO:0000313" key="3">
    <source>
        <dbReference type="Proteomes" id="UP000002439"/>
    </source>
</evidence>
<proteinExistence type="predicted"/>
<gene>
    <name evidence="2" type="ordered locus">PAE1292</name>
</gene>
<reference evidence="2 3" key="1">
    <citation type="journal article" date="2002" name="Proc. Natl. Acad. Sci. U.S.A.">
        <title>Genome sequence of the hyperthermophilic crenarchaeon Pyrobaculum aerophilum.</title>
        <authorList>
            <person name="Fitz-Gibbon S.T."/>
            <person name="Ladner H."/>
            <person name="Kim U.J."/>
            <person name="Stetter K.O."/>
            <person name="Simon M.I."/>
            <person name="Miller J.H."/>
        </authorList>
    </citation>
    <scope>NUCLEOTIDE SEQUENCE [LARGE SCALE GENOMIC DNA]</scope>
    <source>
        <strain evidence="3">ATCC 51768 / DSM 7523 / JCM 9630 / CIP 104966 / NBRC 100827 / IM2</strain>
    </source>
</reference>
<dbReference type="EMBL" id="AE009441">
    <property type="protein sequence ID" value="AAL63380.1"/>
    <property type="molecule type" value="Genomic_DNA"/>
</dbReference>
<dbReference type="HOGENOM" id="CLU_3227961_0_0_2"/>
<dbReference type="PATRIC" id="fig|178306.9.peg.954"/>
<dbReference type="Proteomes" id="UP000002439">
    <property type="component" value="Chromosome"/>
</dbReference>
<keyword evidence="3" id="KW-1185">Reference proteome</keyword>
<accession>Q8ZXG8</accession>
<dbReference type="InParanoid" id="Q8ZXG8"/>
<dbReference type="AlphaFoldDB" id="Q8ZXG8"/>
<keyword evidence="1" id="KW-0812">Transmembrane</keyword>